<dbReference type="AlphaFoldDB" id="A0AAE0LGQ1"/>
<reference evidence="2 3" key="1">
    <citation type="journal article" date="2015" name="Genome Biol. Evol.">
        <title>Comparative Genomics of a Bacterivorous Green Alga Reveals Evolutionary Causalities and Consequences of Phago-Mixotrophic Mode of Nutrition.</title>
        <authorList>
            <person name="Burns J.A."/>
            <person name="Paasch A."/>
            <person name="Narechania A."/>
            <person name="Kim E."/>
        </authorList>
    </citation>
    <scope>NUCLEOTIDE SEQUENCE [LARGE SCALE GENOMIC DNA]</scope>
    <source>
        <strain evidence="2 3">PLY_AMNH</strain>
    </source>
</reference>
<dbReference type="Gene3D" id="3.40.630.30">
    <property type="match status" value="1"/>
</dbReference>
<evidence type="ECO:0000259" key="1">
    <source>
        <dbReference type="PROSITE" id="PS51186"/>
    </source>
</evidence>
<accession>A0AAE0LGQ1</accession>
<dbReference type="PROSITE" id="PS51186">
    <property type="entry name" value="GNAT"/>
    <property type="match status" value="1"/>
</dbReference>
<feature type="domain" description="N-acetyltransferase" evidence="1">
    <location>
        <begin position="15"/>
        <end position="178"/>
    </location>
</feature>
<name>A0AAE0LGQ1_9CHLO</name>
<sequence>MGEAQVVDGYSIRVLHGGNIDEAMSDAIYKLLIGYGPHYPQYFGADMRCRMGAAHGAADGLDGLLSVVAVSPDGQIVSHGCIVYDPARPEVGLLGAVFTHEVHRKKGLSRKVCTACVAAWDRARGETGSALVLGTGSPHAARIYQSEGFVHLLGGLEGNKKGYNPDDLSEWLMLRWRPRAVQRELAGGDTCEAAVFRTDFFQYDGRPSSFRVEQLSRRHWSGLVLLFTAFPGDSKLPVARISDGLESEEAILKLLTAADSDASENGTSGRSPYLIVMHAETERIHGLSVEIGYKGITVDMENILLPQEYIVPGCHGAAQALRHFRADAIIH</sequence>
<dbReference type="SUPFAM" id="SSF55729">
    <property type="entry name" value="Acyl-CoA N-acyltransferases (Nat)"/>
    <property type="match status" value="1"/>
</dbReference>
<dbReference type="Proteomes" id="UP001190700">
    <property type="component" value="Unassembled WGS sequence"/>
</dbReference>
<keyword evidence="3" id="KW-1185">Reference proteome</keyword>
<gene>
    <name evidence="2" type="ORF">CYMTET_7621</name>
</gene>
<dbReference type="EMBL" id="LGRX02002166">
    <property type="protein sequence ID" value="KAK3284746.1"/>
    <property type="molecule type" value="Genomic_DNA"/>
</dbReference>
<protein>
    <recommendedName>
        <fullName evidence="1">N-acetyltransferase domain-containing protein</fullName>
    </recommendedName>
</protein>
<dbReference type="InterPro" id="IPR000182">
    <property type="entry name" value="GNAT_dom"/>
</dbReference>
<evidence type="ECO:0000313" key="2">
    <source>
        <dbReference type="EMBL" id="KAK3284746.1"/>
    </source>
</evidence>
<comment type="caution">
    <text evidence="2">The sequence shown here is derived from an EMBL/GenBank/DDBJ whole genome shotgun (WGS) entry which is preliminary data.</text>
</comment>
<evidence type="ECO:0000313" key="3">
    <source>
        <dbReference type="Proteomes" id="UP001190700"/>
    </source>
</evidence>
<proteinExistence type="predicted"/>
<dbReference type="InterPro" id="IPR016181">
    <property type="entry name" value="Acyl_CoA_acyltransferase"/>
</dbReference>
<organism evidence="2 3">
    <name type="scientific">Cymbomonas tetramitiformis</name>
    <dbReference type="NCBI Taxonomy" id="36881"/>
    <lineage>
        <taxon>Eukaryota</taxon>
        <taxon>Viridiplantae</taxon>
        <taxon>Chlorophyta</taxon>
        <taxon>Pyramimonadophyceae</taxon>
        <taxon>Pyramimonadales</taxon>
        <taxon>Pyramimonadaceae</taxon>
        <taxon>Cymbomonas</taxon>
    </lineage>
</organism>
<dbReference type="GO" id="GO:0016747">
    <property type="term" value="F:acyltransferase activity, transferring groups other than amino-acyl groups"/>
    <property type="evidence" value="ECO:0007669"/>
    <property type="project" value="InterPro"/>
</dbReference>